<keyword evidence="8" id="KW-0393">Immunoglobulin domain</keyword>
<dbReference type="SMART" id="SM00409">
    <property type="entry name" value="IG"/>
    <property type="match status" value="1"/>
</dbReference>
<dbReference type="InterPro" id="IPR025155">
    <property type="entry name" value="WxxW_domain"/>
</dbReference>
<dbReference type="Pfam" id="PF13927">
    <property type="entry name" value="Ig_3"/>
    <property type="match status" value="1"/>
</dbReference>
<dbReference type="InterPro" id="IPR008969">
    <property type="entry name" value="CarboxyPept-like_regulatory"/>
</dbReference>
<dbReference type="Pfam" id="PF23599">
    <property type="entry name" value="CILP_C"/>
    <property type="match status" value="1"/>
</dbReference>
<evidence type="ECO:0000256" key="8">
    <source>
        <dbReference type="ARBA" id="ARBA00023319"/>
    </source>
</evidence>
<gene>
    <name evidence="11" type="ORF">F2P81_005828</name>
</gene>
<keyword evidence="5" id="KW-0732">Signal</keyword>
<protein>
    <recommendedName>
        <fullName evidence="13">Cartilage intermediate layer protein 2</fullName>
    </recommendedName>
</protein>
<dbReference type="InterPro" id="IPR003599">
    <property type="entry name" value="Ig_sub"/>
</dbReference>
<dbReference type="Pfam" id="PF23730">
    <property type="entry name" value="CILP_8th"/>
    <property type="match status" value="1"/>
</dbReference>
<evidence type="ECO:0000256" key="6">
    <source>
        <dbReference type="ARBA" id="ARBA00023157"/>
    </source>
</evidence>
<accession>A0A6A4T459</accession>
<dbReference type="PANTHER" id="PTHR15031:SF0">
    <property type="entry name" value="CARTILAGE INTERMEDIATE LAYER PROTEIN 2"/>
    <property type="match status" value="1"/>
</dbReference>
<name>A0A6A4T459_SCOMX</name>
<feature type="domain" description="YjeF N-terminal" evidence="10">
    <location>
        <begin position="35"/>
        <end position="249"/>
    </location>
</feature>
<dbReference type="PROSITE" id="PS50835">
    <property type="entry name" value="IG_LIKE"/>
    <property type="match status" value="1"/>
</dbReference>
<dbReference type="Pfam" id="PF23708">
    <property type="entry name" value="CILP_5th"/>
    <property type="match status" value="1"/>
</dbReference>
<evidence type="ECO:0000313" key="11">
    <source>
        <dbReference type="EMBL" id="KAF0042296.1"/>
    </source>
</evidence>
<dbReference type="InterPro" id="IPR036383">
    <property type="entry name" value="TSP1_rpt_sf"/>
</dbReference>
<dbReference type="Gene3D" id="3.40.50.10260">
    <property type="entry name" value="YjeF N-terminal domain"/>
    <property type="match status" value="1"/>
</dbReference>
<organism evidence="11 12">
    <name type="scientific">Scophthalmus maximus</name>
    <name type="common">Turbot</name>
    <name type="synonym">Psetta maxima</name>
    <dbReference type="NCBI Taxonomy" id="52904"/>
    <lineage>
        <taxon>Eukaryota</taxon>
        <taxon>Metazoa</taxon>
        <taxon>Chordata</taxon>
        <taxon>Craniata</taxon>
        <taxon>Vertebrata</taxon>
        <taxon>Euteleostomi</taxon>
        <taxon>Actinopterygii</taxon>
        <taxon>Neopterygii</taxon>
        <taxon>Teleostei</taxon>
        <taxon>Neoteleostei</taxon>
        <taxon>Acanthomorphata</taxon>
        <taxon>Carangaria</taxon>
        <taxon>Pleuronectiformes</taxon>
        <taxon>Pleuronectoidei</taxon>
        <taxon>Scophthalmidae</taxon>
        <taxon>Scophthalmus</taxon>
    </lineage>
</organism>
<dbReference type="InterPro" id="IPR003598">
    <property type="entry name" value="Ig_sub2"/>
</dbReference>
<dbReference type="InterPro" id="IPR013783">
    <property type="entry name" value="Ig-like_fold"/>
</dbReference>
<evidence type="ECO:0000256" key="2">
    <source>
        <dbReference type="ARBA" id="ARBA00022525"/>
    </source>
</evidence>
<dbReference type="PROSITE" id="PS51385">
    <property type="entry name" value="YJEF_N"/>
    <property type="match status" value="1"/>
</dbReference>
<dbReference type="InterPro" id="IPR039675">
    <property type="entry name" value="CILP1/CILP2"/>
</dbReference>
<dbReference type="PANTHER" id="PTHR15031">
    <property type="entry name" value="CARTILAGE INTERMEDIATE LAYER PROTEIN CLIP"/>
    <property type="match status" value="1"/>
</dbReference>
<dbReference type="GO" id="GO:0005615">
    <property type="term" value="C:extracellular space"/>
    <property type="evidence" value="ECO:0007669"/>
    <property type="project" value="TreeGrafter"/>
</dbReference>
<dbReference type="Pfam" id="PF03853">
    <property type="entry name" value="YjeF_N"/>
    <property type="match status" value="1"/>
</dbReference>
<evidence type="ECO:0000259" key="9">
    <source>
        <dbReference type="PROSITE" id="PS50835"/>
    </source>
</evidence>
<dbReference type="InterPro" id="IPR056255">
    <property type="entry name" value="CILP-1/2_dom"/>
</dbReference>
<evidence type="ECO:0000256" key="1">
    <source>
        <dbReference type="ARBA" id="ARBA00004498"/>
    </source>
</evidence>
<dbReference type="Proteomes" id="UP000438429">
    <property type="component" value="Unassembled WGS sequence"/>
</dbReference>
<dbReference type="SUPFAM" id="SSF64153">
    <property type="entry name" value="YjeF N-terminal domain-like"/>
    <property type="match status" value="1"/>
</dbReference>
<evidence type="ECO:0000256" key="7">
    <source>
        <dbReference type="ARBA" id="ARBA00023180"/>
    </source>
</evidence>
<dbReference type="InterPro" id="IPR036652">
    <property type="entry name" value="YjeF_N_dom_sf"/>
</dbReference>
<dbReference type="InterPro" id="IPR036179">
    <property type="entry name" value="Ig-like_dom_sf"/>
</dbReference>
<dbReference type="Pfam" id="PF23591">
    <property type="entry name" value="CILP"/>
    <property type="match status" value="1"/>
</dbReference>
<dbReference type="SMART" id="SM00209">
    <property type="entry name" value="TSP1"/>
    <property type="match status" value="1"/>
</dbReference>
<dbReference type="Pfam" id="PF13330">
    <property type="entry name" value="Mucin2_WxxW"/>
    <property type="match status" value="1"/>
</dbReference>
<dbReference type="Pfam" id="PF00090">
    <property type="entry name" value="TSP_1"/>
    <property type="match status" value="1"/>
</dbReference>
<dbReference type="InterPro" id="IPR056256">
    <property type="entry name" value="CILP-1/2_b-sand_dom2"/>
</dbReference>
<dbReference type="InterPro" id="IPR004443">
    <property type="entry name" value="YjeF_N_dom"/>
</dbReference>
<comment type="caution">
    <text evidence="11">The sequence shown here is derived from an EMBL/GenBank/DDBJ whole genome shotgun (WGS) entry which is preliminary data.</text>
</comment>
<evidence type="ECO:0000313" key="12">
    <source>
        <dbReference type="Proteomes" id="UP000438429"/>
    </source>
</evidence>
<reference evidence="11 12" key="1">
    <citation type="submission" date="2019-06" db="EMBL/GenBank/DDBJ databases">
        <title>Draft genomes of female and male turbot (Scophthalmus maximus).</title>
        <authorList>
            <person name="Xu H."/>
            <person name="Xu X.-W."/>
            <person name="Shao C."/>
            <person name="Chen S."/>
        </authorList>
    </citation>
    <scope>NUCLEOTIDE SEQUENCE [LARGE SCALE GENOMIC DNA]</scope>
    <source>
        <strain evidence="11">Ysfricsl-2016a</strain>
        <tissue evidence="11">Blood</tissue>
    </source>
</reference>
<keyword evidence="3" id="KW-0272">Extracellular matrix</keyword>
<evidence type="ECO:0000259" key="10">
    <source>
        <dbReference type="PROSITE" id="PS51385"/>
    </source>
</evidence>
<keyword evidence="6" id="KW-1015">Disulfide bond</keyword>
<dbReference type="InterPro" id="IPR056257">
    <property type="entry name" value="CILP-1/2_8th"/>
</dbReference>
<evidence type="ECO:0008006" key="13">
    <source>
        <dbReference type="Google" id="ProtNLM"/>
    </source>
</evidence>
<dbReference type="SUPFAM" id="SSF82895">
    <property type="entry name" value="TSP-1 type 1 repeat"/>
    <property type="match status" value="1"/>
</dbReference>
<keyword evidence="2" id="KW-0964">Secreted</keyword>
<evidence type="ECO:0000256" key="4">
    <source>
        <dbReference type="ARBA" id="ARBA00022685"/>
    </source>
</evidence>
<keyword evidence="4" id="KW-0165">Cleavage on pair of basic residues</keyword>
<dbReference type="InterPro" id="IPR000884">
    <property type="entry name" value="TSP1_rpt"/>
</dbReference>
<dbReference type="SMART" id="SM00408">
    <property type="entry name" value="IGc2"/>
    <property type="match status" value="1"/>
</dbReference>
<sequence>MGAAKNRANPVDRRELSKDQLVTATQETSLSKGEAAAIETELLRDYRFGQQQLVEIWGQACALAITKAYPLSSLAKKQPTVLVICGPEQNGSIGLVCARHLRMFEYEPTIYHPKRSPHSLHQDFTVQCEKMDIPFLSYLPTEVQLINDAYNLVIDAMLGPEADCANIKEPYPGILVTLKQVKIPIVSVDVPSVYVSVVEKKKKKPLTCHRKRGTMLELNTVALLLSFLASAALGQVVEKSTLISMDRIQETKEEKWKNRLIDLQNKTCKRNHICPADQYESVCSCLSSHSVVSAGPCQYGNRPTVLKARCMKNHNNHEGSVRTRSQSDRSRRVALNPFTDPQTTGVTEWTSWFNIDHPGGNGDYERLEAIRFYYRERVCARPMAMEARTTDWVAAADTGEVVHSNLEKGFWCINKEQPRGRVCSNYHVRFQCPPVQSYWTDWSEWGPCSTTACDDVGIEVRQRKCVSAQPMPLLLVPACQGRQSERRECSTPPCTAKCQTVCTEGRPSDDCSRCVCDGHVLHGGVHSVTGAPVAGVWVALASQPKVVRARTDAKGQFKVTGVCSSSSTLITIRKEKFVPITVSTFSNTTGLSWVRAVLKSAEKPYIVKHPEDKVRYEGGRVMFCCKATGSPVPDKYYWYHNGTLLDRKVYKYEEDLVLRDLKLEQSGHYYCKANSPAGSIKSSPALLTVIAKGTPTCNSTPETHLIRLPMDCIQHGSGSKYYNAGRCPQNKCAGSLDFDTRCKDGAGFCCGVKKLESRIIDCGSYSLPIRAVAQCSCQKCMQPTVLVRGRVVTADNDEPLRFGHIYIGKERVGTTGYQGGFTLQINPDTQRLVVNFVDPSEKFLDTPKVFILDKKGGSIYHNVKVMRKQTPIDINAAETNSIDLGEIKGEDPIGQLVIPPNSFHKDNGEIYEGTVKASVTFIDPRNITTAAAAPGDLNFVDDEGDMLPLRTYGMFSVDFRDETNKEVLGAGAVQVLLDTQHVKMQEHIPKMKLWSLNPDTGVWEEESDFSYTTTTGGHGRSKREERTFLIGNMEIRERRLFNLDVPENRRCYVKVRAYMSDKFLPSEQLEGVVITLINLEPKPGYSSNPRAWGRFDSVITGSNGACLPAFCDAQRHDAYTAYVTAMMGGEELEAAPSSPKMNPNIIGVSQPYLDKIDYQRSDHEDPALKKTAFKINLAKPNQNNLDETNGPIYPYQNLIGCENAPVDANHFRFFRVEKDKYEYNVVPFEENDLTTWTGDYLSWWPNPQEFRACFIKVKIHGQKEVMVRSRNLGGSHRETKGKLYGIRDIRSTRDMREANTSAACVEFKCSGMLFDQADVDRSLISVLPQGNCRRIGTNSLLQEYLIKHPPVALNNESHALTMLAPVDPLGHNYGIYTVTDQNPRVAKEIAIGRCFDGTSDGFSREMKSDSGVAMTFSCPERKINRESLFQRLQTNPVLLLSCPYDDVMIQSSDEELIAYEAQTDVRSPTHRRKAFSNLFQKQSTDMDNFELQLLQRRHAGPELIRLRVNSFVANHDTFAGVWVRVSLCVDLRSYLLLDEETYCGFHYIPPKQKDFFGHQLLPCPDNLLPRF</sequence>
<dbReference type="InterPro" id="IPR007110">
    <property type="entry name" value="Ig-like_dom"/>
</dbReference>
<dbReference type="Gene3D" id="2.20.100.10">
    <property type="entry name" value="Thrombospondin type-1 (TSP1) repeat"/>
    <property type="match status" value="1"/>
</dbReference>
<dbReference type="SUPFAM" id="SSF48726">
    <property type="entry name" value="Immunoglobulin"/>
    <property type="match status" value="1"/>
</dbReference>
<proteinExistence type="predicted"/>
<comment type="subcellular location">
    <subcellularLocation>
        <location evidence="1">Secreted</location>
        <location evidence="1">Extracellular space</location>
        <location evidence="1">Extracellular matrix</location>
    </subcellularLocation>
</comment>
<dbReference type="FunFam" id="2.60.40.10:FF:001254">
    <property type="entry name" value="Cartilage intermediate layer protein 2"/>
    <property type="match status" value="1"/>
</dbReference>
<dbReference type="EMBL" id="VEVO01000005">
    <property type="protein sequence ID" value="KAF0042296.1"/>
    <property type="molecule type" value="Genomic_DNA"/>
</dbReference>
<dbReference type="InterPro" id="IPR056258">
    <property type="entry name" value="CILP-1/2_C"/>
</dbReference>
<feature type="domain" description="Ig-like" evidence="9">
    <location>
        <begin position="604"/>
        <end position="688"/>
    </location>
</feature>
<keyword evidence="7" id="KW-0325">Glycoprotein</keyword>
<dbReference type="PROSITE" id="PS50092">
    <property type="entry name" value="TSP1"/>
    <property type="match status" value="1"/>
</dbReference>
<dbReference type="Gene3D" id="2.60.40.10">
    <property type="entry name" value="Immunoglobulins"/>
    <property type="match status" value="1"/>
</dbReference>
<evidence type="ECO:0000256" key="3">
    <source>
        <dbReference type="ARBA" id="ARBA00022530"/>
    </source>
</evidence>
<evidence type="ECO:0000256" key="5">
    <source>
        <dbReference type="ARBA" id="ARBA00022729"/>
    </source>
</evidence>
<dbReference type="SUPFAM" id="SSF49464">
    <property type="entry name" value="Carboxypeptidase regulatory domain-like"/>
    <property type="match status" value="1"/>
</dbReference>